<dbReference type="RefSeq" id="WP_097186680.1">
    <property type="nucleotide sequence ID" value="NZ_OBQK01000001.1"/>
</dbReference>
<organism evidence="2 3">
    <name type="scientific">Ornithinimicrobium cerasi</name>
    <dbReference type="NCBI Taxonomy" id="2248773"/>
    <lineage>
        <taxon>Bacteria</taxon>
        <taxon>Bacillati</taxon>
        <taxon>Actinomycetota</taxon>
        <taxon>Actinomycetes</taxon>
        <taxon>Micrococcales</taxon>
        <taxon>Ornithinimicrobiaceae</taxon>
        <taxon>Ornithinimicrobium</taxon>
    </lineage>
</organism>
<evidence type="ECO:0000313" key="3">
    <source>
        <dbReference type="Proteomes" id="UP000219688"/>
    </source>
</evidence>
<sequence length="176" mass="18635">MRSTLPVLAATTALLTVTGAGAAMAAPPLQDTITIVEPAPVTTCADGETISVYFDVSYRQWETFAEDGTPETLKLNMVYTGAFVNDATGDEVPLQGTRSIVFDFVNDSYSDSGNHRTLTQPGEGWVLKRAGRYLSTASNPDVATFISGPDFHEMSPGVDTSRVVCGLFGLEGTSGD</sequence>
<accession>A0A285VIH6</accession>
<proteinExistence type="predicted"/>
<protein>
    <submittedName>
        <fullName evidence="2">Uncharacterized protein</fullName>
    </submittedName>
</protein>
<evidence type="ECO:0000313" key="2">
    <source>
        <dbReference type="EMBL" id="SOC52351.1"/>
    </source>
</evidence>
<dbReference type="EMBL" id="OBQK01000001">
    <property type="protein sequence ID" value="SOC52351.1"/>
    <property type="molecule type" value="Genomic_DNA"/>
</dbReference>
<evidence type="ECO:0000256" key="1">
    <source>
        <dbReference type="SAM" id="SignalP"/>
    </source>
</evidence>
<gene>
    <name evidence="2" type="ORF">SAMN05421879_101503</name>
</gene>
<dbReference type="AlphaFoldDB" id="A0A285VIH6"/>
<feature type="chain" id="PRO_5012583431" evidence="1">
    <location>
        <begin position="26"/>
        <end position="176"/>
    </location>
</feature>
<keyword evidence="1" id="KW-0732">Signal</keyword>
<keyword evidence="3" id="KW-1185">Reference proteome</keyword>
<reference evidence="3" key="1">
    <citation type="submission" date="2017-08" db="EMBL/GenBank/DDBJ databases">
        <authorList>
            <person name="Varghese N."/>
            <person name="Submissions S."/>
        </authorList>
    </citation>
    <scope>NUCLEOTIDE SEQUENCE [LARGE SCALE GENOMIC DNA]</scope>
    <source>
        <strain evidence="3">USBA17B2</strain>
    </source>
</reference>
<name>A0A285VIH6_9MICO</name>
<dbReference type="Proteomes" id="UP000219688">
    <property type="component" value="Unassembled WGS sequence"/>
</dbReference>
<feature type="signal peptide" evidence="1">
    <location>
        <begin position="1"/>
        <end position="25"/>
    </location>
</feature>